<dbReference type="AlphaFoldDB" id="A0AA48KAB5"/>
<proteinExistence type="predicted"/>
<name>A0AA48KAB5_9BACT</name>
<dbReference type="RefSeq" id="WP_316413541.1">
    <property type="nucleotide sequence ID" value="NZ_AP027080.1"/>
</dbReference>
<organism evidence="1 2">
    <name type="scientific">Mesoterricola silvestris</name>
    <dbReference type="NCBI Taxonomy" id="2927979"/>
    <lineage>
        <taxon>Bacteria</taxon>
        <taxon>Pseudomonadati</taxon>
        <taxon>Acidobacteriota</taxon>
        <taxon>Holophagae</taxon>
        <taxon>Holophagales</taxon>
        <taxon>Holophagaceae</taxon>
        <taxon>Mesoterricola</taxon>
    </lineage>
</organism>
<dbReference type="KEGG" id="msil:METEAL_40430"/>
<dbReference type="Proteomes" id="UP001238179">
    <property type="component" value="Chromosome"/>
</dbReference>
<accession>A0AA48KAB5</accession>
<reference evidence="2" key="1">
    <citation type="journal article" date="2023" name="Int. J. Syst. Evol. Microbiol.">
        <title>Mesoterricola silvestris gen. nov., sp. nov., Mesoterricola sediminis sp. nov., Geothrix oryzae sp. nov., Geothrix edaphica sp. nov., Geothrix rubra sp. nov., and Geothrix limicola sp. nov., six novel members of Acidobacteriota isolated from soils.</title>
        <authorList>
            <person name="Itoh H."/>
            <person name="Sugisawa Y."/>
            <person name="Mise K."/>
            <person name="Xu Z."/>
            <person name="Kuniyasu M."/>
            <person name="Ushijima N."/>
            <person name="Kawano K."/>
            <person name="Kobayashi E."/>
            <person name="Shiratori Y."/>
            <person name="Masuda Y."/>
            <person name="Senoo K."/>
        </authorList>
    </citation>
    <scope>NUCLEOTIDE SEQUENCE [LARGE SCALE GENOMIC DNA]</scope>
    <source>
        <strain evidence="2">W79</strain>
    </source>
</reference>
<sequence>MRAPNSHATPGRAEPGQPAGTYARQVLQRLLVDPAGELVPDVRTLLNLHAQLMENLLGDPMDVAPAAFTDGVLAVYELNRIDLLRDVFTFAYERSCAHYKAIRTSLGEPDPFRLVYRTSLKGVVREVILAREQGTAASDRIWAHAQAPIPEAARDRFRAAAETELANLHEGNFARDQVRPSQFEAWRAGTEP</sequence>
<evidence type="ECO:0000313" key="2">
    <source>
        <dbReference type="Proteomes" id="UP001238179"/>
    </source>
</evidence>
<keyword evidence="2" id="KW-1185">Reference proteome</keyword>
<evidence type="ECO:0000313" key="1">
    <source>
        <dbReference type="EMBL" id="BDU74869.1"/>
    </source>
</evidence>
<dbReference type="EMBL" id="AP027080">
    <property type="protein sequence ID" value="BDU74869.1"/>
    <property type="molecule type" value="Genomic_DNA"/>
</dbReference>
<protein>
    <submittedName>
        <fullName evidence="1">Uncharacterized protein</fullName>
    </submittedName>
</protein>
<gene>
    <name evidence="1" type="ORF">METEAL_40430</name>
</gene>